<name>A0ABR1TMF4_9PEZI</name>
<comment type="caution">
    <text evidence="3">The sequence shown here is derived from an EMBL/GenBank/DDBJ whole genome shotgun (WGS) entry which is preliminary data.</text>
</comment>
<evidence type="ECO:0000313" key="4">
    <source>
        <dbReference type="Proteomes" id="UP001446871"/>
    </source>
</evidence>
<evidence type="ECO:0000256" key="1">
    <source>
        <dbReference type="SAM" id="Coils"/>
    </source>
</evidence>
<sequence length="420" mass="46239">MSASAADIKAQKDKLVQELASTVKKQDEEEQEKLHLQARLAAIEKTISIRNELINGLKKAIGEKREGLGTSDTLSSSSKRKREDSPEQAVAKKNQSGPVVTRHPYSHWGAENTEVLTELARLVQDLPTMRDRPFSVMIGETTEVANALNADNMPGAMAVAAYQNQGGDGQGIGLPLPLPLRSKQQSQDYPRELGNKKKTGGQSASIQPSKSNNHNPMTLGMLKQIPRGPRIVCGNPWCNNRVGQHIRSCVMPNEFGFISGCFICNQEHSPAECDIAKGLVEQMRPKSIWDTPTTLITMFFEERRQKPALEMRNILAMMKEVDPGEGPLALLRADIDDEENGVSNYGMVWTLEFAKSMRNSDAVKNFDYASGSIASMPVDELTKSASALLELEESKFEISPEMSQAARAMAMTRLPSSQTH</sequence>
<evidence type="ECO:0000256" key="2">
    <source>
        <dbReference type="SAM" id="MobiDB-lite"/>
    </source>
</evidence>
<organism evidence="3 4">
    <name type="scientific">Apiospora saccharicola</name>
    <dbReference type="NCBI Taxonomy" id="335842"/>
    <lineage>
        <taxon>Eukaryota</taxon>
        <taxon>Fungi</taxon>
        <taxon>Dikarya</taxon>
        <taxon>Ascomycota</taxon>
        <taxon>Pezizomycotina</taxon>
        <taxon>Sordariomycetes</taxon>
        <taxon>Xylariomycetidae</taxon>
        <taxon>Amphisphaeriales</taxon>
        <taxon>Apiosporaceae</taxon>
        <taxon>Apiospora</taxon>
    </lineage>
</organism>
<accession>A0ABR1TMF4</accession>
<feature type="compositionally biased region" description="Low complexity" evidence="2">
    <location>
        <begin position="68"/>
        <end position="77"/>
    </location>
</feature>
<feature type="region of interest" description="Disordered" evidence="2">
    <location>
        <begin position="67"/>
        <end position="105"/>
    </location>
</feature>
<reference evidence="3 4" key="1">
    <citation type="submission" date="2023-01" db="EMBL/GenBank/DDBJ databases">
        <title>Analysis of 21 Apiospora genomes using comparative genomics revels a genus with tremendous synthesis potential of carbohydrate active enzymes and secondary metabolites.</title>
        <authorList>
            <person name="Sorensen T."/>
        </authorList>
    </citation>
    <scope>NUCLEOTIDE SEQUENCE [LARGE SCALE GENOMIC DNA]</scope>
    <source>
        <strain evidence="3 4">CBS 83171</strain>
    </source>
</reference>
<feature type="coiled-coil region" evidence="1">
    <location>
        <begin position="12"/>
        <end position="46"/>
    </location>
</feature>
<feature type="compositionally biased region" description="Polar residues" evidence="2">
    <location>
        <begin position="200"/>
        <end position="216"/>
    </location>
</feature>
<keyword evidence="4" id="KW-1185">Reference proteome</keyword>
<dbReference type="Proteomes" id="UP001446871">
    <property type="component" value="Unassembled WGS sequence"/>
</dbReference>
<protein>
    <submittedName>
        <fullName evidence="3">Uncharacterized protein</fullName>
    </submittedName>
</protein>
<feature type="region of interest" description="Disordered" evidence="2">
    <location>
        <begin position="170"/>
        <end position="219"/>
    </location>
</feature>
<proteinExistence type="predicted"/>
<evidence type="ECO:0000313" key="3">
    <source>
        <dbReference type="EMBL" id="KAK8047834.1"/>
    </source>
</evidence>
<dbReference type="EMBL" id="JAQQWM010000009">
    <property type="protein sequence ID" value="KAK8047834.1"/>
    <property type="molecule type" value="Genomic_DNA"/>
</dbReference>
<gene>
    <name evidence="3" type="ORF">PG996_015898</name>
</gene>
<keyword evidence="1" id="KW-0175">Coiled coil</keyword>